<evidence type="ECO:0000313" key="1">
    <source>
        <dbReference type="EMBL" id="EIM33679.1"/>
    </source>
</evidence>
<name>I4ZBT7_9BACT</name>
<evidence type="ECO:0000313" key="2">
    <source>
        <dbReference type="Proteomes" id="UP000002786"/>
    </source>
</evidence>
<keyword evidence="2" id="KW-1185">Reference proteome</keyword>
<protein>
    <recommendedName>
        <fullName evidence="3">Carboxypeptidase-like regulatory domain-containing protein</fullName>
    </recommendedName>
</protein>
<organism evidence="1 2">
    <name type="scientific">Prevotella bivia DSM 20514</name>
    <dbReference type="NCBI Taxonomy" id="868129"/>
    <lineage>
        <taxon>Bacteria</taxon>
        <taxon>Pseudomonadati</taxon>
        <taxon>Bacteroidota</taxon>
        <taxon>Bacteroidia</taxon>
        <taxon>Bacteroidales</taxon>
        <taxon>Prevotellaceae</taxon>
        <taxon>Prevotella</taxon>
    </lineage>
</organism>
<gene>
    <name evidence="1" type="ORF">PrebiDRAFT_2010</name>
</gene>
<dbReference type="Pfam" id="PF18939">
    <property type="entry name" value="DUF5686"/>
    <property type="match status" value="1"/>
</dbReference>
<dbReference type="HOGENOM" id="CLU_015931_2_0_10"/>
<accession>I4ZBT7</accession>
<dbReference type="EMBL" id="JH660659">
    <property type="protein sequence ID" value="EIM33679.1"/>
    <property type="molecule type" value="Genomic_DNA"/>
</dbReference>
<reference evidence="1 2" key="1">
    <citation type="submission" date="2012-02" db="EMBL/GenBank/DDBJ databases">
        <title>Improved High-Quality Draft genome of Prevotella bivia DSM 20514.</title>
        <authorList>
            <consortium name="US DOE Joint Genome Institute (JGI-PGF)"/>
            <person name="Lucas S."/>
            <person name="Copeland A."/>
            <person name="Lapidus A."/>
            <person name="Bruce D."/>
            <person name="Goodwin L."/>
            <person name="Pitluck S."/>
            <person name="Peters L."/>
            <person name="Mikhailova N."/>
            <person name="Munk A.C.C."/>
            <person name="Kyrpides N."/>
            <person name="Mavromatis K."/>
            <person name="Detter J.C."/>
            <person name="Han C."/>
            <person name="Land M."/>
            <person name="Hauser L."/>
            <person name="Markowitz V."/>
            <person name="Cheng J.-F."/>
            <person name="Hugenholtz P."/>
            <person name="Woyke T."/>
            <person name="Wu D."/>
            <person name="Gronow S."/>
            <person name="Wellnitz S."/>
            <person name="Brambilla E."/>
            <person name="Klenk H.-P."/>
            <person name="Eisen J.A."/>
        </authorList>
    </citation>
    <scope>NUCLEOTIDE SEQUENCE [LARGE SCALE GENOMIC DNA]</scope>
    <source>
        <strain evidence="1 2">DSM 20514</strain>
    </source>
</reference>
<sequence>MSNIQYSKTLSEKWVAMKQMKKSIKILSIFTLFWTLGLTASAQNLRCYIIDAQTGDSIPFASAVYVTTKLRASSDSAGILVIGKQIGQTLTVTAVGYNARRIKITSNIGDELTIKLISQVKRLEGVVVKAKRKRKYTRKNNPAVELMRRVIAAKKHTNLSNYDYYQFEKYQKLTMGINNITPEELEKGIFKKHPFLINQVEVCPYNLQMILPISVDETLTKHIYRKNPNNEKDIIKAQDTRGISKLLQTGATLNVMAKDIFKDIDLYDDNIELLHQRFPSPIGSAAISFYHYYIDDTTYVDQDKCIRLQFMPANQQDFGFRGELYILADSSLHVRKCVMQLPANTGVNFVQSMKFEQEFKKLPNNEWVMTVDNLVAELRLTKLLERAIAIRSTRLDNYSFDPIDKAEFKGKAALKYDPNAKMRSKDYWAKHRKEQLSKGEADIDNFVHNVTQMKSFKWIIFATKALIENFIETGSHNTPSKIDIGPINTIISKNYADGYRFRASARTTAHFNPHWFFEGYYAYGTKSHNHYYDAKVTYSFNKPEYLPIEFPIQTLSFESNKDVESPSDKFLIHNKDNFFMAFRPVKVEKMYFFNRQKINFKWETDYGLASSIEARTESNRPTGDLVYQLMDGSIVNNIRRTEFTLGFDYRPGQSYINTKQNRLEVNLDAPQFTLKHTIGVKNFLGGNFTSNLTEFTAYKRLWLGSWGNIDARLIAGVQWNKVPFPLLIMPPINTSYFENQWTFSMMNNMEFLNDRYAMFSVAWNLQGKILNRIPLIKKLKWREYIGIKGMWGHLSNKNNPLLLENANNPALYRFPEGTYIMTHDPYMELVVGVYNIFKVLQVNYVRRLTYTGMPGVHKNGIRFGFNLVF</sequence>
<dbReference type="InterPro" id="IPR043741">
    <property type="entry name" value="DUF5686"/>
</dbReference>
<dbReference type="Proteomes" id="UP000002786">
    <property type="component" value="Unassembled WGS sequence"/>
</dbReference>
<evidence type="ECO:0008006" key="3">
    <source>
        <dbReference type="Google" id="ProtNLM"/>
    </source>
</evidence>
<dbReference type="AlphaFoldDB" id="I4ZBT7"/>
<proteinExistence type="predicted"/>